<evidence type="ECO:0000256" key="1">
    <source>
        <dbReference type="ARBA" id="ARBA00001947"/>
    </source>
</evidence>
<dbReference type="Gene3D" id="3.40.50.10310">
    <property type="entry name" value="Creatininase"/>
    <property type="match status" value="1"/>
</dbReference>
<dbReference type="AlphaFoldDB" id="A0A4V1Z285"/>
<reference evidence="6 7" key="1">
    <citation type="submission" date="2019-01" db="EMBL/GenBank/DDBJ databases">
        <title>Nocardioides guangzhouensis sp. nov., an actinobacterium isolated from soil.</title>
        <authorList>
            <person name="Fu Y."/>
            <person name="Cai Y."/>
            <person name="Lin Z."/>
            <person name="Chen P."/>
        </authorList>
    </citation>
    <scope>NUCLEOTIDE SEQUENCE [LARGE SCALE GENOMIC DNA]</scope>
    <source>
        <strain evidence="6 7">NBRC 105384</strain>
    </source>
</reference>
<dbReference type="PANTHER" id="PTHR35005:SF1">
    <property type="entry name" value="2-AMINO-5-FORMYLAMINO-6-RIBOSYLAMINOPYRIMIDIN-4(3H)-ONE 5'-MONOPHOSPHATE DEFORMYLASE"/>
    <property type="match status" value="1"/>
</dbReference>
<keyword evidence="3" id="KW-0378">Hydrolase</keyword>
<dbReference type="InterPro" id="IPR003785">
    <property type="entry name" value="Creatininase/forma_Hydrolase"/>
</dbReference>
<dbReference type="PANTHER" id="PTHR35005">
    <property type="entry name" value="3-DEHYDRO-SCYLLO-INOSOSE HYDROLASE"/>
    <property type="match status" value="1"/>
</dbReference>
<dbReference type="Proteomes" id="UP000291189">
    <property type="component" value="Unassembled WGS sequence"/>
</dbReference>
<keyword evidence="7" id="KW-1185">Reference proteome</keyword>
<comment type="caution">
    <text evidence="6">The sequence shown here is derived from an EMBL/GenBank/DDBJ whole genome shotgun (WGS) entry which is preliminary data.</text>
</comment>
<sequence>MGQRRWPSLAEQPPLLLVPVGSLEQHGPHLPLATDSMVAGAVTRTAAEQLHARGRRVLVAPVLLYGASGEHEDFPGTVSIGHEALRLLVVELARSACRWAEGVIFVNGHGGNVPTLADAVRQLRCEGRSVAWTGCVPTGSDAHAGRTETSLLLHLAPWAVRGDLAEPGCTDPVRDLLPRLREEGVRRVSANGVLGDPSGASAAEGRRLFEQMVGTLVGELTDVDVDHDGRLTWARPAAVRA</sequence>
<evidence type="ECO:0000313" key="7">
    <source>
        <dbReference type="Proteomes" id="UP000291189"/>
    </source>
</evidence>
<dbReference type="Pfam" id="PF02633">
    <property type="entry name" value="Creatininase"/>
    <property type="match status" value="1"/>
</dbReference>
<gene>
    <name evidence="6" type="primary">mftE</name>
    <name evidence="6" type="ORF">ETU37_06595</name>
</gene>
<comment type="similarity">
    <text evidence="5">Belongs to the creatininase superfamily.</text>
</comment>
<dbReference type="InterPro" id="IPR024087">
    <property type="entry name" value="Creatininase-like_sf"/>
</dbReference>
<dbReference type="EMBL" id="SDPU01000018">
    <property type="protein sequence ID" value="RYU13526.1"/>
    <property type="molecule type" value="Genomic_DNA"/>
</dbReference>
<dbReference type="GO" id="GO:0046872">
    <property type="term" value="F:metal ion binding"/>
    <property type="evidence" value="ECO:0007669"/>
    <property type="project" value="UniProtKB-KW"/>
</dbReference>
<dbReference type="GO" id="GO:0009231">
    <property type="term" value="P:riboflavin biosynthetic process"/>
    <property type="evidence" value="ECO:0007669"/>
    <property type="project" value="TreeGrafter"/>
</dbReference>
<accession>A0A4V1Z285</accession>
<organism evidence="6 7">
    <name type="scientific">Nocardioides iriomotensis</name>
    <dbReference type="NCBI Taxonomy" id="715784"/>
    <lineage>
        <taxon>Bacteria</taxon>
        <taxon>Bacillati</taxon>
        <taxon>Actinomycetota</taxon>
        <taxon>Actinomycetes</taxon>
        <taxon>Propionibacteriales</taxon>
        <taxon>Nocardioidaceae</taxon>
        <taxon>Nocardioides</taxon>
    </lineage>
</organism>
<dbReference type="GO" id="GO:0016811">
    <property type="term" value="F:hydrolase activity, acting on carbon-nitrogen (but not peptide) bonds, in linear amides"/>
    <property type="evidence" value="ECO:0007669"/>
    <property type="project" value="TreeGrafter"/>
</dbReference>
<proteinExistence type="inferred from homology"/>
<keyword evidence="2" id="KW-0479">Metal-binding</keyword>
<dbReference type="SUPFAM" id="SSF102215">
    <property type="entry name" value="Creatininase"/>
    <property type="match status" value="1"/>
</dbReference>
<protein>
    <submittedName>
        <fullName evidence="6">Mycofactocin biosynthesis peptidyl-dipeptidase MftE</fullName>
    </submittedName>
</protein>
<evidence type="ECO:0000313" key="6">
    <source>
        <dbReference type="EMBL" id="RYU13526.1"/>
    </source>
</evidence>
<dbReference type="OrthoDB" id="9801445at2"/>
<keyword evidence="4" id="KW-0862">Zinc</keyword>
<evidence type="ECO:0000256" key="2">
    <source>
        <dbReference type="ARBA" id="ARBA00022723"/>
    </source>
</evidence>
<name>A0A4V1Z285_9ACTN</name>
<evidence type="ECO:0000256" key="4">
    <source>
        <dbReference type="ARBA" id="ARBA00022833"/>
    </source>
</evidence>
<evidence type="ECO:0000256" key="3">
    <source>
        <dbReference type="ARBA" id="ARBA00022801"/>
    </source>
</evidence>
<comment type="cofactor">
    <cofactor evidence="1">
        <name>Zn(2+)</name>
        <dbReference type="ChEBI" id="CHEBI:29105"/>
    </cofactor>
</comment>
<dbReference type="InterPro" id="IPR023871">
    <property type="entry name" value="MftE"/>
</dbReference>
<evidence type="ECO:0000256" key="5">
    <source>
        <dbReference type="ARBA" id="ARBA00024029"/>
    </source>
</evidence>
<dbReference type="NCBIfam" id="TIGR03964">
    <property type="entry name" value="mycofact_creat"/>
    <property type="match status" value="1"/>
</dbReference>